<dbReference type="EMBL" id="JAGSOH010000183">
    <property type="protein sequence ID" value="MBR7831087.1"/>
    <property type="molecule type" value="Genomic_DNA"/>
</dbReference>
<keyword evidence="6" id="KW-0321">Glycogen metabolism</keyword>
<organism evidence="16 17">
    <name type="scientific">Actinospica acidithermotolerans</name>
    <dbReference type="NCBI Taxonomy" id="2828514"/>
    <lineage>
        <taxon>Bacteria</taxon>
        <taxon>Bacillati</taxon>
        <taxon>Actinomycetota</taxon>
        <taxon>Actinomycetes</taxon>
        <taxon>Catenulisporales</taxon>
        <taxon>Actinospicaceae</taxon>
        <taxon>Actinospica</taxon>
    </lineage>
</organism>
<comment type="catalytic activity">
    <reaction evidence="14">
        <text>D-maltose + ATP = alpha-maltose 1-phosphate + ADP + H(+)</text>
        <dbReference type="Rhea" id="RHEA:31915"/>
        <dbReference type="ChEBI" id="CHEBI:15378"/>
        <dbReference type="ChEBI" id="CHEBI:17306"/>
        <dbReference type="ChEBI" id="CHEBI:30616"/>
        <dbReference type="ChEBI" id="CHEBI:63576"/>
        <dbReference type="ChEBI" id="CHEBI:456216"/>
        <dbReference type="EC" id="2.7.1.175"/>
    </reaction>
</comment>
<evidence type="ECO:0000256" key="7">
    <source>
        <dbReference type="ARBA" id="ARBA00022679"/>
    </source>
</evidence>
<comment type="similarity">
    <text evidence="2">Belongs to the aminoglycoside phosphotransferase family.</text>
</comment>
<dbReference type="SUPFAM" id="SSF56112">
    <property type="entry name" value="Protein kinase-like (PK-like)"/>
    <property type="match status" value="1"/>
</dbReference>
<evidence type="ECO:0000256" key="5">
    <source>
        <dbReference type="ARBA" id="ARBA00013882"/>
    </source>
</evidence>
<evidence type="ECO:0000256" key="1">
    <source>
        <dbReference type="ARBA" id="ARBA00004964"/>
    </source>
</evidence>
<keyword evidence="11" id="KW-0320">Glycogen biosynthesis</keyword>
<evidence type="ECO:0000313" key="17">
    <source>
        <dbReference type="Proteomes" id="UP000676325"/>
    </source>
</evidence>
<dbReference type="GO" id="GO:0016301">
    <property type="term" value="F:kinase activity"/>
    <property type="evidence" value="ECO:0007669"/>
    <property type="project" value="UniProtKB-KW"/>
</dbReference>
<evidence type="ECO:0000256" key="10">
    <source>
        <dbReference type="ARBA" id="ARBA00022840"/>
    </source>
</evidence>
<dbReference type="GO" id="GO:0005524">
    <property type="term" value="F:ATP binding"/>
    <property type="evidence" value="ECO:0007669"/>
    <property type="project" value="UniProtKB-KW"/>
</dbReference>
<name>A0A941IMH1_9ACTN</name>
<feature type="domain" description="Maltokinase N-terminal cap" evidence="15">
    <location>
        <begin position="29"/>
        <end position="109"/>
    </location>
</feature>
<dbReference type="GO" id="GO:0005978">
    <property type="term" value="P:glycogen biosynthetic process"/>
    <property type="evidence" value="ECO:0007669"/>
    <property type="project" value="UniProtKB-KW"/>
</dbReference>
<evidence type="ECO:0000256" key="13">
    <source>
        <dbReference type="ARBA" id="ARBA00031251"/>
    </source>
</evidence>
<keyword evidence="8" id="KW-0547">Nucleotide-binding</keyword>
<evidence type="ECO:0000256" key="12">
    <source>
        <dbReference type="ARBA" id="ARBA00023277"/>
    </source>
</evidence>
<keyword evidence="9" id="KW-0418">Kinase</keyword>
<dbReference type="InterPro" id="IPR011009">
    <property type="entry name" value="Kinase-like_dom_sf"/>
</dbReference>
<proteinExistence type="inferred from homology"/>
<sequence>MTGTAPANRGRIAPDPTGNAELAEALARWLPRRRWFADKDRLLTGVRILHAPAVSGPHAERTGVLAVVRAEFEDTAGPSDYLVPLAIGPVRRTLPGAADSLVARLRTTEFTDALAEPGFAAALVRRTALGGCADGLAFVPEGPGFAPPGPGAPERVLTVQQSNTSVVVGDRHLIKFFRRPAPGVNPELDALRLLRAGASPDVPGLEGAVHGPLGAATATYAVVQEFVPDSEDGWTLALRSARAEREGRADGFAASLAQLGSAVARVHAVLAAQGEVGALDRGVLSRLAREMAGRLDGAIALAPELAGRREAIAAVYAALGQATPRPGGLIQRVHGDLHLGQALRAGQRWYVVDFEGEPAAPFARRTAAHPPERDVAGMLRSIDYAAEHGAAAGWPGGAWAGRAERAFLAGYRAAAGLGPEESLLTAYQIDKAVYELCYELRHRPSWAPIARSGLKRLLGDAGAPPGNTLRSLCANR</sequence>
<dbReference type="RefSeq" id="WP_212522206.1">
    <property type="nucleotide sequence ID" value="NZ_JAGSOH010000183.1"/>
</dbReference>
<evidence type="ECO:0000256" key="8">
    <source>
        <dbReference type="ARBA" id="ARBA00022741"/>
    </source>
</evidence>
<comment type="pathway">
    <text evidence="1">Glycan biosynthesis; glycogen biosynthesis.</text>
</comment>
<reference evidence="16" key="1">
    <citation type="submission" date="2021-04" db="EMBL/GenBank/DDBJ databases">
        <title>Genome based classification of Actinospica acidithermotolerans sp. nov., an actinobacterium isolated from an Indonesian hot spring.</title>
        <authorList>
            <person name="Kusuma A.B."/>
            <person name="Putra K.E."/>
            <person name="Nafisah S."/>
            <person name="Loh J."/>
            <person name="Nouioui I."/>
            <person name="Goodfellow M."/>
        </authorList>
    </citation>
    <scope>NUCLEOTIDE SEQUENCE</scope>
    <source>
        <strain evidence="16">MGRD01-02</strain>
    </source>
</reference>
<evidence type="ECO:0000256" key="4">
    <source>
        <dbReference type="ARBA" id="ARBA00011962"/>
    </source>
</evidence>
<evidence type="ECO:0000259" key="15">
    <source>
        <dbReference type="Pfam" id="PF18085"/>
    </source>
</evidence>
<keyword evidence="12" id="KW-0119">Carbohydrate metabolism</keyword>
<dbReference type="InterPro" id="IPR040999">
    <property type="entry name" value="Mak_N_cap"/>
</dbReference>
<keyword evidence="7" id="KW-0808">Transferase</keyword>
<gene>
    <name evidence="16" type="ORF">KDK95_32580</name>
</gene>
<evidence type="ECO:0000256" key="9">
    <source>
        <dbReference type="ARBA" id="ARBA00022777"/>
    </source>
</evidence>
<accession>A0A941IMH1</accession>
<comment type="caution">
    <text evidence="16">The sequence shown here is derived from an EMBL/GenBank/DDBJ whole genome shotgun (WGS) entry which is preliminary data.</text>
</comment>
<dbReference type="AlphaFoldDB" id="A0A941IMH1"/>
<comment type="subunit">
    <text evidence="3">Monomer.</text>
</comment>
<evidence type="ECO:0000256" key="2">
    <source>
        <dbReference type="ARBA" id="ARBA00006219"/>
    </source>
</evidence>
<keyword evidence="10" id="KW-0067">ATP-binding</keyword>
<evidence type="ECO:0000256" key="14">
    <source>
        <dbReference type="ARBA" id="ARBA00049067"/>
    </source>
</evidence>
<dbReference type="Gene3D" id="3.90.1200.10">
    <property type="match status" value="1"/>
</dbReference>
<protein>
    <recommendedName>
        <fullName evidence="5">Maltokinase</fullName>
        <ecNumber evidence="4">2.7.1.175</ecNumber>
    </recommendedName>
    <alternativeName>
        <fullName evidence="13">Maltose-1-phosphate synthase</fullName>
    </alternativeName>
</protein>
<dbReference type="Pfam" id="PF18085">
    <property type="entry name" value="Mak_N_cap"/>
    <property type="match status" value="1"/>
</dbReference>
<evidence type="ECO:0000256" key="6">
    <source>
        <dbReference type="ARBA" id="ARBA00022600"/>
    </source>
</evidence>
<dbReference type="Proteomes" id="UP000676325">
    <property type="component" value="Unassembled WGS sequence"/>
</dbReference>
<keyword evidence="17" id="KW-1185">Reference proteome</keyword>
<dbReference type="EC" id="2.7.1.175" evidence="4"/>
<evidence type="ECO:0000313" key="16">
    <source>
        <dbReference type="EMBL" id="MBR7831087.1"/>
    </source>
</evidence>
<evidence type="ECO:0000256" key="3">
    <source>
        <dbReference type="ARBA" id="ARBA00011245"/>
    </source>
</evidence>
<evidence type="ECO:0000256" key="11">
    <source>
        <dbReference type="ARBA" id="ARBA00023056"/>
    </source>
</evidence>